<dbReference type="AlphaFoldDB" id="E1YJN6"/>
<proteinExistence type="predicted"/>
<sequence>MSNYRNKNISDRIYRINRIFIRPLRGGKKDLYCLSRRRR</sequence>
<evidence type="ECO:0000313" key="1">
    <source>
        <dbReference type="EMBL" id="CBX31490.1"/>
    </source>
</evidence>
<dbReference type="EMBL" id="FR695877">
    <property type="protein sequence ID" value="CBX31490.1"/>
    <property type="molecule type" value="Genomic_DNA"/>
</dbReference>
<protein>
    <submittedName>
        <fullName evidence="1">Uncharacterized protein</fullName>
    </submittedName>
</protein>
<organism evidence="1">
    <name type="scientific">uncultured Desulfobacterium sp</name>
    <dbReference type="NCBI Taxonomy" id="201089"/>
    <lineage>
        <taxon>Bacteria</taxon>
        <taxon>Pseudomonadati</taxon>
        <taxon>Thermodesulfobacteriota</taxon>
        <taxon>Desulfobacteria</taxon>
        <taxon>Desulfobacterales</taxon>
        <taxon>Desulfobacteriaceae</taxon>
        <taxon>Desulfobacterium</taxon>
        <taxon>environmental samples</taxon>
    </lineage>
</organism>
<accession>E1YJN6</accession>
<name>E1YJN6_9BACT</name>
<reference evidence="1" key="1">
    <citation type="journal article" date="2011" name="Environ. Microbiol.">
        <title>Genomic insights into the metabolic potential of the polycyclic aromatic hydrocarbon degrading sulfate-reducing Deltaproteobacterium N47.</title>
        <authorList>
            <person name="Bergmann F."/>
            <person name="Selesi D."/>
            <person name="Weinmaier T."/>
            <person name="Tischler P."/>
            <person name="Rattei T."/>
            <person name="Meckenstock R.U."/>
        </authorList>
    </citation>
    <scope>NUCLEOTIDE SEQUENCE</scope>
</reference>
<gene>
    <name evidence="1" type="ORF">N47_E50020</name>
</gene>